<comment type="caution">
    <text evidence="2">The sequence shown here is derived from an EMBL/GenBank/DDBJ whole genome shotgun (WGS) entry which is preliminary data.</text>
</comment>
<gene>
    <name evidence="1" type="primary">gatC</name>
    <name evidence="2" type="ORF">CFE62_001105</name>
</gene>
<sequence length="95" mass="10584">MVLTLEDVNKIADLARIKIDTEEATRYLKSLKDIFQLASQMDAVDTTHIPAVAHPFGITQRLRADKITEVVPGNDLQQLTEHTQAGLYCVPPVIE</sequence>
<keyword evidence="1" id="KW-0547">Nucleotide-binding</keyword>
<dbReference type="GO" id="GO:0070681">
    <property type="term" value="P:glutaminyl-tRNAGln biosynthesis via transamidation"/>
    <property type="evidence" value="ECO:0007669"/>
    <property type="project" value="TreeGrafter"/>
</dbReference>
<dbReference type="AlphaFoldDB" id="A0A370CKF9"/>
<dbReference type="GO" id="GO:0006412">
    <property type="term" value="P:translation"/>
    <property type="evidence" value="ECO:0007669"/>
    <property type="project" value="UniProtKB-UniRule"/>
</dbReference>
<protein>
    <recommendedName>
        <fullName evidence="1">Aspartyl/glutamyl-tRNA(Asn/Gln) amidotransferase subunit C</fullName>
        <shortName evidence="1">Asp/Glu-ADT subunit C</shortName>
        <ecNumber evidence="1">6.3.5.-</ecNumber>
    </recommendedName>
</protein>
<dbReference type="InterPro" id="IPR036113">
    <property type="entry name" value="Asp/Glu-ADT_sf_sub_c"/>
</dbReference>
<comment type="subunit">
    <text evidence="1">Heterotrimer of A, B and C subunits.</text>
</comment>
<dbReference type="GO" id="GO:0005524">
    <property type="term" value="F:ATP binding"/>
    <property type="evidence" value="ECO:0007669"/>
    <property type="project" value="UniProtKB-KW"/>
</dbReference>
<dbReference type="HAMAP" id="MF_00122">
    <property type="entry name" value="GatC"/>
    <property type="match status" value="1"/>
</dbReference>
<dbReference type="Gene3D" id="1.10.20.60">
    <property type="entry name" value="Glu-tRNAGln amidotransferase C subunit, N-terminal domain"/>
    <property type="match status" value="1"/>
</dbReference>
<dbReference type="NCBIfam" id="TIGR00135">
    <property type="entry name" value="gatC"/>
    <property type="match status" value="1"/>
</dbReference>
<reference evidence="2 3" key="1">
    <citation type="journal article" date="2017" name="Int. J. Syst. Evol. Microbiol.">
        <title>Aquarickettsiella crustaci n. gen. n. sp. (Gammaproteobacteria: Legionellales: Coxiellaceae); a bacterial pathogen of the freshwater crustacean: Gammarus fossarum (Malacostraca: Amphipoda).</title>
        <authorList>
            <person name="Bojko J."/>
            <person name="Dunn A.M."/>
            <person name="Stebbing P.D."/>
            <person name="Van Aerle R."/>
            <person name="Bacela-Spychalska K."/>
            <person name="Bean T.P."/>
            <person name="Stentiford G.D."/>
        </authorList>
    </citation>
    <scope>NUCLEOTIDE SEQUENCE [LARGE SCALE GENOMIC DNA]</scope>
    <source>
        <strain evidence="2">RA15029</strain>
    </source>
</reference>
<organism evidence="2 3">
    <name type="scientific">Candidatus Aquirickettsiella gammari</name>
    <dbReference type="NCBI Taxonomy" id="2016198"/>
    <lineage>
        <taxon>Bacteria</taxon>
        <taxon>Pseudomonadati</taxon>
        <taxon>Pseudomonadota</taxon>
        <taxon>Gammaproteobacteria</taxon>
        <taxon>Legionellales</taxon>
        <taxon>Coxiellaceae</taxon>
        <taxon>Candidatus Aquirickettsiella</taxon>
    </lineage>
</organism>
<dbReference type="InterPro" id="IPR003837">
    <property type="entry name" value="GatC"/>
</dbReference>
<accession>A0A370CKF9</accession>
<dbReference type="PANTHER" id="PTHR15004">
    <property type="entry name" value="GLUTAMYL-TRNA(GLN) AMIDOTRANSFERASE SUBUNIT C, MITOCHONDRIAL"/>
    <property type="match status" value="1"/>
</dbReference>
<dbReference type="GO" id="GO:0006450">
    <property type="term" value="P:regulation of translational fidelity"/>
    <property type="evidence" value="ECO:0007669"/>
    <property type="project" value="InterPro"/>
</dbReference>
<dbReference type="SUPFAM" id="SSF141000">
    <property type="entry name" value="Glu-tRNAGln amidotransferase C subunit"/>
    <property type="match status" value="1"/>
</dbReference>
<keyword evidence="1" id="KW-0648">Protein biosynthesis</keyword>
<comment type="catalytic activity">
    <reaction evidence="1">
        <text>L-glutamyl-tRNA(Gln) + L-glutamine + ATP + H2O = L-glutaminyl-tRNA(Gln) + L-glutamate + ADP + phosphate + H(+)</text>
        <dbReference type="Rhea" id="RHEA:17521"/>
        <dbReference type="Rhea" id="RHEA-COMP:9681"/>
        <dbReference type="Rhea" id="RHEA-COMP:9684"/>
        <dbReference type="ChEBI" id="CHEBI:15377"/>
        <dbReference type="ChEBI" id="CHEBI:15378"/>
        <dbReference type="ChEBI" id="CHEBI:29985"/>
        <dbReference type="ChEBI" id="CHEBI:30616"/>
        <dbReference type="ChEBI" id="CHEBI:43474"/>
        <dbReference type="ChEBI" id="CHEBI:58359"/>
        <dbReference type="ChEBI" id="CHEBI:78520"/>
        <dbReference type="ChEBI" id="CHEBI:78521"/>
        <dbReference type="ChEBI" id="CHEBI:456216"/>
    </reaction>
</comment>
<dbReference type="GO" id="GO:0050567">
    <property type="term" value="F:glutaminyl-tRNA synthase (glutamine-hydrolyzing) activity"/>
    <property type="evidence" value="ECO:0007669"/>
    <property type="project" value="UniProtKB-UniRule"/>
</dbReference>
<comment type="function">
    <text evidence="1">Allows the formation of correctly charged Asn-tRNA(Asn) or Gln-tRNA(Gln) through the transamidation of misacylated Asp-tRNA(Asn) or Glu-tRNA(Gln) in organisms which lack either or both of asparaginyl-tRNA or glutaminyl-tRNA synthetases. The reaction takes place in the presence of glutamine and ATP through an activated phospho-Asp-tRNA(Asn) or phospho-Glu-tRNA(Gln).</text>
</comment>
<keyword evidence="3" id="KW-1185">Reference proteome</keyword>
<dbReference type="GO" id="GO:0016740">
    <property type="term" value="F:transferase activity"/>
    <property type="evidence" value="ECO:0007669"/>
    <property type="project" value="UniProtKB-KW"/>
</dbReference>
<evidence type="ECO:0000313" key="3">
    <source>
        <dbReference type="Proteomes" id="UP000226429"/>
    </source>
</evidence>
<dbReference type="GO" id="GO:0050566">
    <property type="term" value="F:asparaginyl-tRNA synthase (glutamine-hydrolyzing) activity"/>
    <property type="evidence" value="ECO:0007669"/>
    <property type="project" value="RHEA"/>
</dbReference>
<evidence type="ECO:0000313" key="2">
    <source>
        <dbReference type="EMBL" id="RDH40990.1"/>
    </source>
</evidence>
<proteinExistence type="inferred from homology"/>
<comment type="catalytic activity">
    <reaction evidence="1">
        <text>L-aspartyl-tRNA(Asn) + L-glutamine + ATP + H2O = L-asparaginyl-tRNA(Asn) + L-glutamate + ADP + phosphate + 2 H(+)</text>
        <dbReference type="Rhea" id="RHEA:14513"/>
        <dbReference type="Rhea" id="RHEA-COMP:9674"/>
        <dbReference type="Rhea" id="RHEA-COMP:9677"/>
        <dbReference type="ChEBI" id="CHEBI:15377"/>
        <dbReference type="ChEBI" id="CHEBI:15378"/>
        <dbReference type="ChEBI" id="CHEBI:29985"/>
        <dbReference type="ChEBI" id="CHEBI:30616"/>
        <dbReference type="ChEBI" id="CHEBI:43474"/>
        <dbReference type="ChEBI" id="CHEBI:58359"/>
        <dbReference type="ChEBI" id="CHEBI:78515"/>
        <dbReference type="ChEBI" id="CHEBI:78516"/>
        <dbReference type="ChEBI" id="CHEBI:456216"/>
    </reaction>
</comment>
<comment type="similarity">
    <text evidence="1">Belongs to the GatC family.</text>
</comment>
<name>A0A370CKF9_9COXI</name>
<dbReference type="EC" id="6.3.5.-" evidence="1"/>
<keyword evidence="1" id="KW-0067">ATP-binding</keyword>
<dbReference type="Proteomes" id="UP000226429">
    <property type="component" value="Unassembled WGS sequence"/>
</dbReference>
<keyword evidence="1" id="KW-0436">Ligase</keyword>
<dbReference type="EMBL" id="NMOS02000002">
    <property type="protein sequence ID" value="RDH40990.1"/>
    <property type="molecule type" value="Genomic_DNA"/>
</dbReference>
<dbReference type="PANTHER" id="PTHR15004:SF0">
    <property type="entry name" value="GLUTAMYL-TRNA(GLN) AMIDOTRANSFERASE SUBUNIT C, MITOCHONDRIAL"/>
    <property type="match status" value="1"/>
</dbReference>
<reference evidence="2 3" key="2">
    <citation type="journal article" date="2018" name="J. Invertebr. Pathol.">
        <title>'Candidatus Aquirickettsiella gammari' (Gammaproteobacteria: Legionellales: Coxiellaceae): A bacterial pathogen of the freshwater crustacean Gammarus fossarum (Malacostraca: Amphipoda).</title>
        <authorList>
            <person name="Bojko J."/>
            <person name="Dunn A.M."/>
            <person name="Stebbing P.D."/>
            <person name="van Aerle R."/>
            <person name="Bacela-Spychalska K."/>
            <person name="Bean T.P."/>
            <person name="Urrutia A."/>
            <person name="Stentiford G.D."/>
        </authorList>
    </citation>
    <scope>NUCLEOTIDE SEQUENCE [LARGE SCALE GENOMIC DNA]</scope>
    <source>
        <strain evidence="2">RA15029</strain>
    </source>
</reference>
<dbReference type="Pfam" id="PF02686">
    <property type="entry name" value="GatC"/>
    <property type="match status" value="1"/>
</dbReference>
<evidence type="ECO:0000256" key="1">
    <source>
        <dbReference type="HAMAP-Rule" id="MF_00122"/>
    </source>
</evidence>